<proteinExistence type="predicted"/>
<dbReference type="EMBL" id="JAULSN010000014">
    <property type="protein sequence ID" value="KAK3360819.1"/>
    <property type="molecule type" value="Genomic_DNA"/>
</dbReference>
<name>A0AAE0MZ04_9PEZI</name>
<evidence type="ECO:0000313" key="3">
    <source>
        <dbReference type="Proteomes" id="UP001287356"/>
    </source>
</evidence>
<feature type="compositionally biased region" description="Basic and acidic residues" evidence="1">
    <location>
        <begin position="159"/>
        <end position="171"/>
    </location>
</feature>
<evidence type="ECO:0000256" key="1">
    <source>
        <dbReference type="SAM" id="MobiDB-lite"/>
    </source>
</evidence>
<dbReference type="AlphaFoldDB" id="A0AAE0MZ04"/>
<feature type="compositionally biased region" description="Low complexity" evidence="1">
    <location>
        <begin position="130"/>
        <end position="143"/>
    </location>
</feature>
<feature type="region of interest" description="Disordered" evidence="1">
    <location>
        <begin position="108"/>
        <end position="171"/>
    </location>
</feature>
<gene>
    <name evidence="2" type="ORF">B0T24DRAFT_599889</name>
</gene>
<reference evidence="2" key="1">
    <citation type="journal article" date="2023" name="Mol. Phylogenet. Evol.">
        <title>Genome-scale phylogeny and comparative genomics of the fungal order Sordariales.</title>
        <authorList>
            <person name="Hensen N."/>
            <person name="Bonometti L."/>
            <person name="Westerberg I."/>
            <person name="Brannstrom I.O."/>
            <person name="Guillou S."/>
            <person name="Cros-Aarteil S."/>
            <person name="Calhoun S."/>
            <person name="Haridas S."/>
            <person name="Kuo A."/>
            <person name="Mondo S."/>
            <person name="Pangilinan J."/>
            <person name="Riley R."/>
            <person name="LaButti K."/>
            <person name="Andreopoulos B."/>
            <person name="Lipzen A."/>
            <person name="Chen C."/>
            <person name="Yan M."/>
            <person name="Daum C."/>
            <person name="Ng V."/>
            <person name="Clum A."/>
            <person name="Steindorff A."/>
            <person name="Ohm R.A."/>
            <person name="Martin F."/>
            <person name="Silar P."/>
            <person name="Natvig D.O."/>
            <person name="Lalanne C."/>
            <person name="Gautier V."/>
            <person name="Ament-Velasquez S.L."/>
            <person name="Kruys A."/>
            <person name="Hutchinson M.I."/>
            <person name="Powell A.J."/>
            <person name="Barry K."/>
            <person name="Miller A.N."/>
            <person name="Grigoriev I.V."/>
            <person name="Debuchy R."/>
            <person name="Gladieux P."/>
            <person name="Hiltunen Thoren M."/>
            <person name="Johannesson H."/>
        </authorList>
    </citation>
    <scope>NUCLEOTIDE SEQUENCE</scope>
    <source>
        <strain evidence="2">CBS 958.72</strain>
    </source>
</reference>
<organism evidence="2 3">
    <name type="scientific">Lasiosphaeria ovina</name>
    <dbReference type="NCBI Taxonomy" id="92902"/>
    <lineage>
        <taxon>Eukaryota</taxon>
        <taxon>Fungi</taxon>
        <taxon>Dikarya</taxon>
        <taxon>Ascomycota</taxon>
        <taxon>Pezizomycotina</taxon>
        <taxon>Sordariomycetes</taxon>
        <taxon>Sordariomycetidae</taxon>
        <taxon>Sordariales</taxon>
        <taxon>Lasiosphaeriaceae</taxon>
        <taxon>Lasiosphaeria</taxon>
    </lineage>
</organism>
<reference evidence="2" key="2">
    <citation type="submission" date="2023-06" db="EMBL/GenBank/DDBJ databases">
        <authorList>
            <consortium name="Lawrence Berkeley National Laboratory"/>
            <person name="Haridas S."/>
            <person name="Hensen N."/>
            <person name="Bonometti L."/>
            <person name="Westerberg I."/>
            <person name="Brannstrom I.O."/>
            <person name="Guillou S."/>
            <person name="Cros-Aarteil S."/>
            <person name="Calhoun S."/>
            <person name="Kuo A."/>
            <person name="Mondo S."/>
            <person name="Pangilinan J."/>
            <person name="Riley R."/>
            <person name="Labutti K."/>
            <person name="Andreopoulos B."/>
            <person name="Lipzen A."/>
            <person name="Chen C."/>
            <person name="Yanf M."/>
            <person name="Daum C."/>
            <person name="Ng V."/>
            <person name="Clum A."/>
            <person name="Steindorff A."/>
            <person name="Ohm R."/>
            <person name="Martin F."/>
            <person name="Silar P."/>
            <person name="Natvig D."/>
            <person name="Lalanne C."/>
            <person name="Gautier V."/>
            <person name="Ament-Velasquez S.L."/>
            <person name="Kruys A."/>
            <person name="Hutchinson M.I."/>
            <person name="Powell A.J."/>
            <person name="Barry K."/>
            <person name="Miller A.N."/>
            <person name="Grigoriev I.V."/>
            <person name="Debuchy R."/>
            <person name="Gladieux P."/>
            <person name="Thoren M.H."/>
            <person name="Johannesson H."/>
        </authorList>
    </citation>
    <scope>NUCLEOTIDE SEQUENCE</scope>
    <source>
        <strain evidence="2">CBS 958.72</strain>
    </source>
</reference>
<protein>
    <submittedName>
        <fullName evidence="2">Uncharacterized protein</fullName>
    </submittedName>
</protein>
<feature type="compositionally biased region" description="Pro residues" evidence="1">
    <location>
        <begin position="120"/>
        <end position="129"/>
    </location>
</feature>
<feature type="region of interest" description="Disordered" evidence="1">
    <location>
        <begin position="232"/>
        <end position="252"/>
    </location>
</feature>
<keyword evidence="3" id="KW-1185">Reference proteome</keyword>
<dbReference type="Proteomes" id="UP001287356">
    <property type="component" value="Unassembled WGS sequence"/>
</dbReference>
<accession>A0AAE0MZ04</accession>
<sequence length="371" mass="40570">MTPEEIAAVKKAIKDRRDIVVAALIEARPEMADPPVAEAAIKDAERTVCAQHYTIGFGKIELSTNYINWAMDHVIWVRFIRGRDFPDRQPDRFCPPYNLAWSKFRKEQAEKEAASKASAVPPPPPPPPADAAQAKGGASARNGSKGKGKGKRHGPSQQRETKRVRVEESARDLSADIGENIDGSLRSQLDAALKPLIDTKGKQARHALADMLEEIIEDLRANPGSATCALASSDPALGQRGHTPRSTSGRSTGTFGRIVVNLDAFRHLDVADSPLAPDMIMQVLVDTYKRAGPRENFHRFIESGPRGVDYCLMAIWTDGHESESVANGACCCMYQRSPWDDCIAVKLLPGEEGRATLSFSFGAELEELDEL</sequence>
<comment type="caution">
    <text evidence="2">The sequence shown here is derived from an EMBL/GenBank/DDBJ whole genome shotgun (WGS) entry which is preliminary data.</text>
</comment>
<feature type="compositionally biased region" description="Low complexity" evidence="1">
    <location>
        <begin position="240"/>
        <end position="252"/>
    </location>
</feature>
<feature type="compositionally biased region" description="Basic residues" evidence="1">
    <location>
        <begin position="144"/>
        <end position="154"/>
    </location>
</feature>
<evidence type="ECO:0000313" key="2">
    <source>
        <dbReference type="EMBL" id="KAK3360819.1"/>
    </source>
</evidence>